<dbReference type="InterPro" id="IPR021109">
    <property type="entry name" value="Peptidase_aspartic_dom_sf"/>
</dbReference>
<evidence type="ECO:0000256" key="6">
    <source>
        <dbReference type="SAM" id="SignalP"/>
    </source>
</evidence>
<dbReference type="SUPFAM" id="SSF50630">
    <property type="entry name" value="Acid proteases"/>
    <property type="match status" value="1"/>
</dbReference>
<evidence type="ECO:0000259" key="7">
    <source>
        <dbReference type="PROSITE" id="PS51767"/>
    </source>
</evidence>
<dbReference type="PANTHER" id="PTHR47966:SF51">
    <property type="entry name" value="BETA-SITE APP-CLEAVING ENZYME, ISOFORM A-RELATED"/>
    <property type="match status" value="1"/>
</dbReference>
<evidence type="ECO:0000256" key="5">
    <source>
        <dbReference type="RuleBase" id="RU000454"/>
    </source>
</evidence>
<feature type="active site" evidence="3">
    <location>
        <position position="282"/>
    </location>
</feature>
<dbReference type="AlphaFoldDB" id="A0A6A6UGH8"/>
<name>A0A6A6UGH8_9PEZI</name>
<dbReference type="PANTHER" id="PTHR47966">
    <property type="entry name" value="BETA-SITE APP-CLEAVING ENZYME, ISOFORM A-RELATED"/>
    <property type="match status" value="1"/>
</dbReference>
<dbReference type="Proteomes" id="UP000799302">
    <property type="component" value="Unassembled WGS sequence"/>
</dbReference>
<dbReference type="InterPro" id="IPR034164">
    <property type="entry name" value="Pepsin-like_dom"/>
</dbReference>
<dbReference type="PRINTS" id="PR00792">
    <property type="entry name" value="PEPSIN"/>
</dbReference>
<feature type="signal peptide" evidence="6">
    <location>
        <begin position="1"/>
        <end position="18"/>
    </location>
</feature>
<evidence type="ECO:0000313" key="9">
    <source>
        <dbReference type="Proteomes" id="UP000799302"/>
    </source>
</evidence>
<keyword evidence="6" id="KW-0732">Signal</keyword>
<comment type="similarity">
    <text evidence="1 5">Belongs to the peptidase A1 family.</text>
</comment>
<organism evidence="8 9">
    <name type="scientific">Microthyrium microscopicum</name>
    <dbReference type="NCBI Taxonomy" id="703497"/>
    <lineage>
        <taxon>Eukaryota</taxon>
        <taxon>Fungi</taxon>
        <taxon>Dikarya</taxon>
        <taxon>Ascomycota</taxon>
        <taxon>Pezizomycotina</taxon>
        <taxon>Dothideomycetes</taxon>
        <taxon>Dothideomycetes incertae sedis</taxon>
        <taxon>Microthyriales</taxon>
        <taxon>Microthyriaceae</taxon>
        <taxon>Microthyrium</taxon>
    </lineage>
</organism>
<keyword evidence="2 5" id="KW-0064">Aspartyl protease</keyword>
<feature type="active site" evidence="3">
    <location>
        <position position="87"/>
    </location>
</feature>
<dbReference type="PROSITE" id="PS00141">
    <property type="entry name" value="ASP_PROTEASE"/>
    <property type="match status" value="1"/>
</dbReference>
<evidence type="ECO:0000313" key="8">
    <source>
        <dbReference type="EMBL" id="KAF2670776.1"/>
    </source>
</evidence>
<accession>A0A6A6UGH8</accession>
<feature type="disulfide bond" evidence="4">
    <location>
        <begin position="100"/>
        <end position="106"/>
    </location>
</feature>
<evidence type="ECO:0000256" key="3">
    <source>
        <dbReference type="PIRSR" id="PIRSR601461-1"/>
    </source>
</evidence>
<dbReference type="CDD" id="cd05471">
    <property type="entry name" value="pepsin_like"/>
    <property type="match status" value="1"/>
</dbReference>
<keyword evidence="5" id="KW-0378">Hydrolase</keyword>
<feature type="domain" description="Peptidase A1" evidence="7">
    <location>
        <begin position="69"/>
        <end position="394"/>
    </location>
</feature>
<keyword evidence="5 8" id="KW-0645">Protease</keyword>
<evidence type="ECO:0000256" key="2">
    <source>
        <dbReference type="ARBA" id="ARBA00022750"/>
    </source>
</evidence>
<dbReference type="GO" id="GO:0006508">
    <property type="term" value="P:proteolysis"/>
    <property type="evidence" value="ECO:0007669"/>
    <property type="project" value="UniProtKB-KW"/>
</dbReference>
<keyword evidence="4" id="KW-1015">Disulfide bond</keyword>
<dbReference type="InterPro" id="IPR001969">
    <property type="entry name" value="Aspartic_peptidase_AS"/>
</dbReference>
<dbReference type="InterPro" id="IPR001461">
    <property type="entry name" value="Aspartic_peptidase_A1"/>
</dbReference>
<evidence type="ECO:0000256" key="4">
    <source>
        <dbReference type="PIRSR" id="PIRSR601461-2"/>
    </source>
</evidence>
<dbReference type="Pfam" id="PF00026">
    <property type="entry name" value="Asp"/>
    <property type="match status" value="1"/>
</dbReference>
<reference evidence="8" key="1">
    <citation type="journal article" date="2020" name="Stud. Mycol.">
        <title>101 Dothideomycetes genomes: a test case for predicting lifestyles and emergence of pathogens.</title>
        <authorList>
            <person name="Haridas S."/>
            <person name="Albert R."/>
            <person name="Binder M."/>
            <person name="Bloem J."/>
            <person name="Labutti K."/>
            <person name="Salamov A."/>
            <person name="Andreopoulos B."/>
            <person name="Baker S."/>
            <person name="Barry K."/>
            <person name="Bills G."/>
            <person name="Bluhm B."/>
            <person name="Cannon C."/>
            <person name="Castanera R."/>
            <person name="Culley D."/>
            <person name="Daum C."/>
            <person name="Ezra D."/>
            <person name="Gonzalez J."/>
            <person name="Henrissat B."/>
            <person name="Kuo A."/>
            <person name="Liang C."/>
            <person name="Lipzen A."/>
            <person name="Lutzoni F."/>
            <person name="Magnuson J."/>
            <person name="Mondo S."/>
            <person name="Nolan M."/>
            <person name="Ohm R."/>
            <person name="Pangilinan J."/>
            <person name="Park H.-J."/>
            <person name="Ramirez L."/>
            <person name="Alfaro M."/>
            <person name="Sun H."/>
            <person name="Tritt A."/>
            <person name="Yoshinaga Y."/>
            <person name="Zwiers L.-H."/>
            <person name="Turgeon B."/>
            <person name="Goodwin S."/>
            <person name="Spatafora J."/>
            <person name="Crous P."/>
            <person name="Grigoriev I."/>
        </authorList>
    </citation>
    <scope>NUCLEOTIDE SEQUENCE</scope>
    <source>
        <strain evidence="8">CBS 115976</strain>
    </source>
</reference>
<dbReference type="Gene3D" id="2.40.70.10">
    <property type="entry name" value="Acid Proteases"/>
    <property type="match status" value="2"/>
</dbReference>
<proteinExistence type="inferred from homology"/>
<dbReference type="EMBL" id="MU004233">
    <property type="protein sequence ID" value="KAF2670776.1"/>
    <property type="molecule type" value="Genomic_DNA"/>
</dbReference>
<dbReference type="PROSITE" id="PS51767">
    <property type="entry name" value="PEPTIDASE_A1"/>
    <property type="match status" value="1"/>
</dbReference>
<keyword evidence="9" id="KW-1185">Reference proteome</keyword>
<sequence length="403" mass="42437">MMWKQLLAIALQVVAINAIVWPLPPLIEEPQANTIELTARPINQAKGLAGPGIGNLPLESAFNGTDLQWYGTVQVGTPPQDFIIVFDTGSADILIPSVACTPANGCDQKAHFDGSKSSTFNNTGKAWRTGFGTGVGVGVGSAATPFCAGTTASDTVTVAGIAALGQPISLINRQTPTLFESTGIQGIFGMSPGALSTSKSATYFQTLIKQGSVKQAIFSLFLSPKKVGKAEITIGGIDQTKFTGNISYPPQNTALPYWNVQFQSITVNGKASNVRGQTAIADSGTSNIIAPFADAKAIYALISPNIKLIDPRGAYGIPCSQIKDLNATITFAFGAGKYTIPSEELSVGEYPGMPGTCQTLINSSKDMNGWIIGGSLMKYYYTVWDVGNKRLGWATVAHSPKIQ</sequence>
<protein>
    <submittedName>
        <fullName evidence="8">Acid protease</fullName>
    </submittedName>
</protein>
<gene>
    <name evidence="8" type="ORF">BT63DRAFT_453142</name>
</gene>
<feature type="chain" id="PRO_5025582456" evidence="6">
    <location>
        <begin position="19"/>
        <end position="403"/>
    </location>
</feature>
<evidence type="ECO:0000256" key="1">
    <source>
        <dbReference type="ARBA" id="ARBA00007447"/>
    </source>
</evidence>
<dbReference type="InterPro" id="IPR033121">
    <property type="entry name" value="PEPTIDASE_A1"/>
</dbReference>
<dbReference type="GO" id="GO:0004190">
    <property type="term" value="F:aspartic-type endopeptidase activity"/>
    <property type="evidence" value="ECO:0007669"/>
    <property type="project" value="UniProtKB-KW"/>
</dbReference>
<dbReference type="OrthoDB" id="771136at2759"/>